<evidence type="ECO:0000313" key="7">
    <source>
        <dbReference type="EMBL" id="TMQ65579.1"/>
    </source>
</evidence>
<feature type="transmembrane region" description="Helical" evidence="6">
    <location>
        <begin position="67"/>
        <end position="88"/>
    </location>
</feature>
<protein>
    <submittedName>
        <fullName evidence="7">LysE family translocator</fullName>
    </submittedName>
</protein>
<feature type="transmembrane region" description="Helical" evidence="6">
    <location>
        <begin position="145"/>
        <end position="163"/>
    </location>
</feature>
<proteinExistence type="predicted"/>
<feature type="transmembrane region" description="Helical" evidence="6">
    <location>
        <begin position="6"/>
        <end position="28"/>
    </location>
</feature>
<name>A0A538TPM0_UNCEI</name>
<dbReference type="Proteomes" id="UP000317691">
    <property type="component" value="Unassembled WGS sequence"/>
</dbReference>
<dbReference type="GO" id="GO:0005886">
    <property type="term" value="C:plasma membrane"/>
    <property type="evidence" value="ECO:0007669"/>
    <property type="project" value="UniProtKB-SubCell"/>
</dbReference>
<keyword evidence="3 6" id="KW-0812">Transmembrane</keyword>
<evidence type="ECO:0000256" key="5">
    <source>
        <dbReference type="ARBA" id="ARBA00023136"/>
    </source>
</evidence>
<evidence type="ECO:0000256" key="2">
    <source>
        <dbReference type="ARBA" id="ARBA00022475"/>
    </source>
</evidence>
<sequence>MSWSYLVRGIVIGFSIAAPVGPIGVLCIRRTLAEGRAAGFVTGLGAATADTIYGLVAAFGLTALTDFLVGGQTWIRLIGGAFLLFLGVRTIRTEPAERAARLRGTGLFGAYATTFILTLTNPMTILSFVAIFATIGVGTSHSNPLAPASLVLGVFLGSALWWLSLSGTMGLLRARFDAGPLRWVNRVSGGIITAFGVAAMLSVIRL</sequence>
<feature type="transmembrane region" description="Helical" evidence="6">
    <location>
        <begin position="183"/>
        <end position="204"/>
    </location>
</feature>
<comment type="subcellular location">
    <subcellularLocation>
        <location evidence="1">Cell membrane</location>
        <topology evidence="1">Multi-pass membrane protein</topology>
    </subcellularLocation>
</comment>
<dbReference type="PANTHER" id="PTHR30086">
    <property type="entry name" value="ARGININE EXPORTER PROTEIN ARGO"/>
    <property type="match status" value="1"/>
</dbReference>
<keyword evidence="5 6" id="KW-0472">Membrane</keyword>
<dbReference type="EMBL" id="VBOZ01000012">
    <property type="protein sequence ID" value="TMQ65579.1"/>
    <property type="molecule type" value="Genomic_DNA"/>
</dbReference>
<keyword evidence="4 6" id="KW-1133">Transmembrane helix</keyword>
<dbReference type="AlphaFoldDB" id="A0A538TPM0"/>
<dbReference type="Pfam" id="PF01810">
    <property type="entry name" value="LysE"/>
    <property type="match status" value="1"/>
</dbReference>
<gene>
    <name evidence="7" type="ORF">E6K79_04415</name>
</gene>
<keyword evidence="2" id="KW-1003">Cell membrane</keyword>
<evidence type="ECO:0000313" key="8">
    <source>
        <dbReference type="Proteomes" id="UP000317691"/>
    </source>
</evidence>
<evidence type="ECO:0000256" key="6">
    <source>
        <dbReference type="SAM" id="Phobius"/>
    </source>
</evidence>
<reference evidence="7 8" key="1">
    <citation type="journal article" date="2019" name="Nat. Microbiol.">
        <title>Mediterranean grassland soil C-N compound turnover is dependent on rainfall and depth, and is mediated by genomically divergent microorganisms.</title>
        <authorList>
            <person name="Diamond S."/>
            <person name="Andeer P.F."/>
            <person name="Li Z."/>
            <person name="Crits-Christoph A."/>
            <person name="Burstein D."/>
            <person name="Anantharaman K."/>
            <person name="Lane K.R."/>
            <person name="Thomas B.C."/>
            <person name="Pan C."/>
            <person name="Northen T.R."/>
            <person name="Banfield J.F."/>
        </authorList>
    </citation>
    <scope>NUCLEOTIDE SEQUENCE [LARGE SCALE GENOMIC DNA]</scope>
    <source>
        <strain evidence="7">WS_9</strain>
    </source>
</reference>
<comment type="caution">
    <text evidence="7">The sequence shown here is derived from an EMBL/GenBank/DDBJ whole genome shotgun (WGS) entry which is preliminary data.</text>
</comment>
<dbReference type="InterPro" id="IPR001123">
    <property type="entry name" value="LeuE-type"/>
</dbReference>
<evidence type="ECO:0000256" key="4">
    <source>
        <dbReference type="ARBA" id="ARBA00022989"/>
    </source>
</evidence>
<organism evidence="7 8">
    <name type="scientific">Eiseniibacteriota bacterium</name>
    <dbReference type="NCBI Taxonomy" id="2212470"/>
    <lineage>
        <taxon>Bacteria</taxon>
        <taxon>Candidatus Eiseniibacteriota</taxon>
    </lineage>
</organism>
<dbReference type="PANTHER" id="PTHR30086:SF20">
    <property type="entry name" value="ARGININE EXPORTER PROTEIN ARGO-RELATED"/>
    <property type="match status" value="1"/>
</dbReference>
<evidence type="ECO:0000256" key="3">
    <source>
        <dbReference type="ARBA" id="ARBA00022692"/>
    </source>
</evidence>
<dbReference type="GO" id="GO:0015171">
    <property type="term" value="F:amino acid transmembrane transporter activity"/>
    <property type="evidence" value="ECO:0007669"/>
    <property type="project" value="TreeGrafter"/>
</dbReference>
<accession>A0A538TPM0</accession>
<feature type="transmembrane region" description="Helical" evidence="6">
    <location>
        <begin position="40"/>
        <end position="61"/>
    </location>
</feature>
<evidence type="ECO:0000256" key="1">
    <source>
        <dbReference type="ARBA" id="ARBA00004651"/>
    </source>
</evidence>
<feature type="transmembrane region" description="Helical" evidence="6">
    <location>
        <begin position="108"/>
        <end position="133"/>
    </location>
</feature>